<dbReference type="Gene3D" id="1.10.10.60">
    <property type="entry name" value="Homeodomain-like"/>
    <property type="match status" value="1"/>
</dbReference>
<dbReference type="PANTHER" id="PTHR47894">
    <property type="entry name" value="HTH-TYPE TRANSCRIPTIONAL REGULATOR GADX"/>
    <property type="match status" value="1"/>
</dbReference>
<dbReference type="InterPro" id="IPR009057">
    <property type="entry name" value="Homeodomain-like_sf"/>
</dbReference>
<sequence length="333" mass="38143">MYVVSSQIIRALVHFLIAQGIAPAKLTAVLTTRARYLDESNYRFPVQDYEQLMSYAEQSLQCDHIGLKFGQSLKTQSWGLLGHIALVSESLAKVLLHAQKLNTLVRNIGTITLRSEGSLSYLTWQPNVDIQHHMVDELFSSWLSFAKHCCYNTAELALEKVQLRRLEPSSTSLRAYKAVFNCPIEFSANHNCLCFKSSLLTSPLHNADKDLEYLLAAQASTLVSEHDEINQLKAFITAHFPHVPTVDQAAYHLGFKKRSFQRYLHSQNCSYSQLVDELRKYHAKLMLQQKISVLEITSRLGFCEQSAFQRAFKRWYGCTPKKFLTYKPCQRQN</sequence>
<evidence type="ECO:0000313" key="5">
    <source>
        <dbReference type="EMBL" id="MDQ9091987.1"/>
    </source>
</evidence>
<keyword evidence="1" id="KW-0805">Transcription regulation</keyword>
<gene>
    <name evidence="5" type="ORF">RC083_10335</name>
</gene>
<dbReference type="InterPro" id="IPR018060">
    <property type="entry name" value="HTH_AraC"/>
</dbReference>
<dbReference type="SUPFAM" id="SSF46689">
    <property type="entry name" value="Homeodomain-like"/>
    <property type="match status" value="1"/>
</dbReference>
<evidence type="ECO:0000259" key="4">
    <source>
        <dbReference type="PROSITE" id="PS01124"/>
    </source>
</evidence>
<evidence type="ECO:0000256" key="1">
    <source>
        <dbReference type="ARBA" id="ARBA00023015"/>
    </source>
</evidence>
<dbReference type="EMBL" id="JAVIFY010000006">
    <property type="protein sequence ID" value="MDQ9091987.1"/>
    <property type="molecule type" value="Genomic_DNA"/>
</dbReference>
<keyword evidence="6" id="KW-1185">Reference proteome</keyword>
<accession>A0ABU1BCM0</accession>
<dbReference type="PROSITE" id="PS01124">
    <property type="entry name" value="HTH_ARAC_FAMILY_2"/>
    <property type="match status" value="1"/>
</dbReference>
<dbReference type="InterPro" id="IPR020449">
    <property type="entry name" value="Tscrpt_reg_AraC-type_HTH"/>
</dbReference>
<evidence type="ECO:0000256" key="3">
    <source>
        <dbReference type="ARBA" id="ARBA00023163"/>
    </source>
</evidence>
<protein>
    <submittedName>
        <fullName evidence="5">AraC family transcriptional regulator ligand-binding domain-containing protein</fullName>
    </submittedName>
</protein>
<keyword evidence="3" id="KW-0804">Transcription</keyword>
<dbReference type="Pfam" id="PF12833">
    <property type="entry name" value="HTH_18"/>
    <property type="match status" value="1"/>
</dbReference>
<dbReference type="PANTHER" id="PTHR47894:SF1">
    <property type="entry name" value="HTH-TYPE TRANSCRIPTIONAL REGULATOR VQSM"/>
    <property type="match status" value="1"/>
</dbReference>
<comment type="caution">
    <text evidence="5">The sequence shown here is derived from an EMBL/GenBank/DDBJ whole genome shotgun (WGS) entry which is preliminary data.</text>
</comment>
<dbReference type="SMART" id="SM00342">
    <property type="entry name" value="HTH_ARAC"/>
    <property type="match status" value="1"/>
</dbReference>
<organism evidence="5 6">
    <name type="scientific">Pseudoalteromonas haloplanktis</name>
    <name type="common">Alteromonas haloplanktis</name>
    <dbReference type="NCBI Taxonomy" id="228"/>
    <lineage>
        <taxon>Bacteria</taxon>
        <taxon>Pseudomonadati</taxon>
        <taxon>Pseudomonadota</taxon>
        <taxon>Gammaproteobacteria</taxon>
        <taxon>Alteromonadales</taxon>
        <taxon>Pseudoalteromonadaceae</taxon>
        <taxon>Pseudoalteromonas</taxon>
    </lineage>
</organism>
<dbReference type="InterPro" id="IPR032687">
    <property type="entry name" value="AraC-type_N"/>
</dbReference>
<dbReference type="Pfam" id="PF12625">
    <property type="entry name" value="Arabinose_bd"/>
    <property type="match status" value="1"/>
</dbReference>
<feature type="domain" description="HTH araC/xylS-type" evidence="4">
    <location>
        <begin position="230"/>
        <end position="326"/>
    </location>
</feature>
<name>A0ABU1BCM0_PSEHA</name>
<evidence type="ECO:0000313" key="6">
    <source>
        <dbReference type="Proteomes" id="UP001226574"/>
    </source>
</evidence>
<proteinExistence type="predicted"/>
<dbReference type="PRINTS" id="PR00032">
    <property type="entry name" value="HTHARAC"/>
</dbReference>
<evidence type="ECO:0000256" key="2">
    <source>
        <dbReference type="ARBA" id="ARBA00023125"/>
    </source>
</evidence>
<dbReference type="Proteomes" id="UP001226574">
    <property type="component" value="Unassembled WGS sequence"/>
</dbReference>
<dbReference type="RefSeq" id="WP_309038993.1">
    <property type="nucleotide sequence ID" value="NZ_JAVIFY010000006.1"/>
</dbReference>
<keyword evidence="2" id="KW-0238">DNA-binding</keyword>
<reference evidence="5 6" key="1">
    <citation type="submission" date="2023-08" db="EMBL/GenBank/DDBJ databases">
        <title>Pseudoalteromonas haloplanktis LL1 genome.</title>
        <authorList>
            <person name="Wu S."/>
        </authorList>
    </citation>
    <scope>NUCLEOTIDE SEQUENCE [LARGE SCALE GENOMIC DNA]</scope>
    <source>
        <strain evidence="5 6">LL1</strain>
    </source>
</reference>